<dbReference type="GO" id="GO:0005829">
    <property type="term" value="C:cytosol"/>
    <property type="evidence" value="ECO:0007669"/>
    <property type="project" value="TreeGrafter"/>
</dbReference>
<dbReference type="CDD" id="cd13831">
    <property type="entry name" value="HU"/>
    <property type="match status" value="1"/>
</dbReference>
<evidence type="ECO:0000256" key="1">
    <source>
        <dbReference type="ARBA" id="ARBA00023067"/>
    </source>
</evidence>
<organism evidence="4 5">
    <name type="scientific">Fusobacterium necrophorum subsp. funduliforme</name>
    <dbReference type="NCBI Taxonomy" id="143387"/>
    <lineage>
        <taxon>Bacteria</taxon>
        <taxon>Fusobacteriati</taxon>
        <taxon>Fusobacteriota</taxon>
        <taxon>Fusobacteriia</taxon>
        <taxon>Fusobacteriales</taxon>
        <taxon>Fusobacteriaceae</taxon>
        <taxon>Fusobacterium</taxon>
    </lineage>
</organism>
<dbReference type="Gene3D" id="4.10.520.10">
    <property type="entry name" value="IHF-like DNA-binding proteins"/>
    <property type="match status" value="1"/>
</dbReference>
<dbReference type="GO" id="GO:0003677">
    <property type="term" value="F:DNA binding"/>
    <property type="evidence" value="ECO:0007669"/>
    <property type="project" value="UniProtKB-KW"/>
</dbReference>
<dbReference type="PANTHER" id="PTHR33175">
    <property type="entry name" value="DNA-BINDING PROTEIN HU"/>
    <property type="match status" value="1"/>
</dbReference>
<dbReference type="InterPro" id="IPR010992">
    <property type="entry name" value="IHF-like_DNA-bd_dom_sf"/>
</dbReference>
<evidence type="ECO:0008006" key="6">
    <source>
        <dbReference type="Google" id="ProtNLM"/>
    </source>
</evidence>
<proteinExistence type="inferred from homology"/>
<keyword evidence="1" id="KW-0226">DNA condensation</keyword>
<dbReference type="RefSeq" id="WP_062680686.1">
    <property type="nucleotide sequence ID" value="NZ_CAXOUF010000029.1"/>
</dbReference>
<reference evidence="4 5" key="1">
    <citation type="submission" date="2016-03" db="EMBL/GenBank/DDBJ databases">
        <title>Comparative genomics of human isolates of Fusobacterium necrophorum.</title>
        <authorList>
            <person name="Jensen A."/>
            <person name="Bank S."/>
            <person name="Andersen P.S."/>
            <person name="Kristensen L.H."/>
            <person name="Prag J."/>
        </authorList>
    </citation>
    <scope>NUCLEOTIDE SEQUENCE [LARGE SCALE GENOMIC DNA]</scope>
    <source>
        <strain evidence="4 5">LS_1264</strain>
    </source>
</reference>
<evidence type="ECO:0000313" key="5">
    <source>
        <dbReference type="Proteomes" id="UP000075816"/>
    </source>
</evidence>
<evidence type="ECO:0000256" key="3">
    <source>
        <dbReference type="RuleBase" id="RU003939"/>
    </source>
</evidence>
<dbReference type="PRINTS" id="PR01727">
    <property type="entry name" value="DNABINDINGHU"/>
</dbReference>
<comment type="similarity">
    <text evidence="3">Belongs to the bacterial histone-like protein family.</text>
</comment>
<protein>
    <recommendedName>
        <fullName evidence="6">HU family DNA-binding protein</fullName>
    </recommendedName>
</protein>
<gene>
    <name evidence="4" type="ORF">A2J07_00335</name>
</gene>
<keyword evidence="2" id="KW-0238">DNA-binding</keyword>
<dbReference type="Pfam" id="PF00216">
    <property type="entry name" value="Bac_DNA_binding"/>
    <property type="match status" value="1"/>
</dbReference>
<dbReference type="SMART" id="SM00411">
    <property type="entry name" value="BHL"/>
    <property type="match status" value="1"/>
</dbReference>
<comment type="caution">
    <text evidence="4">The sequence shown here is derived from an EMBL/GenBank/DDBJ whole genome shotgun (WGS) entry which is preliminary data.</text>
</comment>
<dbReference type="GO" id="GO:0030261">
    <property type="term" value="P:chromosome condensation"/>
    <property type="evidence" value="ECO:0007669"/>
    <property type="project" value="UniProtKB-KW"/>
</dbReference>
<dbReference type="PANTHER" id="PTHR33175:SF3">
    <property type="entry name" value="DNA-BINDING PROTEIN HU-BETA"/>
    <property type="match status" value="1"/>
</dbReference>
<dbReference type="InterPro" id="IPR000119">
    <property type="entry name" value="Hist_DNA-bd"/>
</dbReference>
<dbReference type="SUPFAM" id="SSF47729">
    <property type="entry name" value="IHF-like DNA-binding proteins"/>
    <property type="match status" value="1"/>
</dbReference>
<dbReference type="GO" id="GO:0030527">
    <property type="term" value="F:structural constituent of chromatin"/>
    <property type="evidence" value="ECO:0007669"/>
    <property type="project" value="InterPro"/>
</dbReference>
<sequence length="93" mass="10633">MTRKELVNALFEEMDKKLKKTECENIVDFIFDTIVSSLKDGEEVKIPGFGIFQTVKRAERTCINPANGEKMHVPAKETIKFKVSSTLKKELNK</sequence>
<evidence type="ECO:0000313" key="4">
    <source>
        <dbReference type="EMBL" id="KYL05215.1"/>
    </source>
</evidence>
<dbReference type="AlphaFoldDB" id="A0A162J6D3"/>
<evidence type="ECO:0000256" key="2">
    <source>
        <dbReference type="ARBA" id="ARBA00023125"/>
    </source>
</evidence>
<dbReference type="Proteomes" id="UP000075816">
    <property type="component" value="Unassembled WGS sequence"/>
</dbReference>
<dbReference type="EMBL" id="LVEA01000001">
    <property type="protein sequence ID" value="KYL05215.1"/>
    <property type="molecule type" value="Genomic_DNA"/>
</dbReference>
<accession>A0A162J6D3</accession>
<name>A0A162J6D3_9FUSO</name>